<evidence type="ECO:0000256" key="2">
    <source>
        <dbReference type="ARBA" id="ARBA00022475"/>
    </source>
</evidence>
<dbReference type="PANTHER" id="PTHR32077:SF54">
    <property type="entry name" value="FASCICLIN-LIKE ARABINOGALACTAN PROTEIN 13-RELATED"/>
    <property type="match status" value="1"/>
</dbReference>
<dbReference type="EMBL" id="PYDT01000002">
    <property type="protein sequence ID" value="THU69245.1"/>
    <property type="molecule type" value="Genomic_DNA"/>
</dbReference>
<accession>A0A4V4H8V8</accession>
<gene>
    <name evidence="6" type="ORF">C4D60_Mb08t12380</name>
</gene>
<dbReference type="GO" id="GO:0009834">
    <property type="term" value="P:plant-type secondary cell wall biogenesis"/>
    <property type="evidence" value="ECO:0007669"/>
    <property type="project" value="TreeGrafter"/>
</dbReference>
<evidence type="ECO:0000313" key="7">
    <source>
        <dbReference type="Proteomes" id="UP000317650"/>
    </source>
</evidence>
<organism evidence="6 7">
    <name type="scientific">Musa balbisiana</name>
    <name type="common">Banana</name>
    <dbReference type="NCBI Taxonomy" id="52838"/>
    <lineage>
        <taxon>Eukaryota</taxon>
        <taxon>Viridiplantae</taxon>
        <taxon>Streptophyta</taxon>
        <taxon>Embryophyta</taxon>
        <taxon>Tracheophyta</taxon>
        <taxon>Spermatophyta</taxon>
        <taxon>Magnoliopsida</taxon>
        <taxon>Liliopsida</taxon>
        <taxon>Zingiberales</taxon>
        <taxon>Musaceae</taxon>
        <taxon>Musa</taxon>
    </lineage>
</organism>
<keyword evidence="5" id="KW-0472">Membrane</keyword>
<comment type="caution">
    <text evidence="6">The sequence shown here is derived from an EMBL/GenBank/DDBJ whole genome shotgun (WGS) entry which is preliminary data.</text>
</comment>
<evidence type="ECO:0000256" key="1">
    <source>
        <dbReference type="ARBA" id="ARBA00004609"/>
    </source>
</evidence>
<dbReference type="GO" id="GO:0098552">
    <property type="term" value="C:side of membrane"/>
    <property type="evidence" value="ECO:0007669"/>
    <property type="project" value="UniProtKB-KW"/>
</dbReference>
<evidence type="ECO:0000313" key="6">
    <source>
        <dbReference type="EMBL" id="THU69245.1"/>
    </source>
</evidence>
<evidence type="ECO:0000256" key="4">
    <source>
        <dbReference type="ARBA" id="ARBA00022729"/>
    </source>
</evidence>
<keyword evidence="3" id="KW-0325">Glycoprotein</keyword>
<keyword evidence="3" id="KW-0449">Lipoprotein</keyword>
<dbReference type="AlphaFoldDB" id="A0A4V4H8V8"/>
<dbReference type="Proteomes" id="UP000317650">
    <property type="component" value="Chromosome 8"/>
</dbReference>
<protein>
    <recommendedName>
        <fullName evidence="8">FAS1 domain-containing protein</fullName>
    </recommendedName>
</protein>
<sequence>MLNGLTTQEQVSLALYHVLPRYYTLSTFKTTSNSVNKQASKISNVYTVNITTTNNQVNMLTRVNETPATTTSVWTSY</sequence>
<evidence type="ECO:0000256" key="3">
    <source>
        <dbReference type="ARBA" id="ARBA00022622"/>
    </source>
</evidence>
<evidence type="ECO:0000256" key="5">
    <source>
        <dbReference type="ARBA" id="ARBA00023136"/>
    </source>
</evidence>
<dbReference type="InterPro" id="IPR045003">
    <property type="entry name" value="FLA_A"/>
</dbReference>
<keyword evidence="2" id="KW-1003">Cell membrane</keyword>
<proteinExistence type="predicted"/>
<dbReference type="GO" id="GO:0005886">
    <property type="term" value="C:plasma membrane"/>
    <property type="evidence" value="ECO:0007669"/>
    <property type="project" value="UniProtKB-SubCell"/>
</dbReference>
<name>A0A4V4H8V8_MUSBA</name>
<evidence type="ECO:0008006" key="8">
    <source>
        <dbReference type="Google" id="ProtNLM"/>
    </source>
</evidence>
<keyword evidence="7" id="KW-1185">Reference proteome</keyword>
<keyword evidence="3" id="KW-0336">GPI-anchor</keyword>
<dbReference type="PANTHER" id="PTHR32077">
    <property type="entry name" value="FASCICLIN-LIKE ARABINOGALACTAN PROTEIN"/>
    <property type="match status" value="1"/>
</dbReference>
<keyword evidence="4" id="KW-0732">Signal</keyword>
<comment type="subcellular location">
    <subcellularLocation>
        <location evidence="1">Cell membrane</location>
        <topology evidence="1">Lipid-anchor</topology>
        <topology evidence="1">GPI-anchor</topology>
    </subcellularLocation>
</comment>
<reference evidence="6 7" key="1">
    <citation type="journal article" date="2019" name="Nat. Plants">
        <title>Genome sequencing of Musa balbisiana reveals subgenome evolution and function divergence in polyploid bananas.</title>
        <authorList>
            <person name="Yao X."/>
        </authorList>
    </citation>
    <scope>NUCLEOTIDE SEQUENCE [LARGE SCALE GENOMIC DNA]</scope>
    <source>
        <strain evidence="7">cv. DH-PKW</strain>
        <tissue evidence="6">Leaves</tissue>
    </source>
</reference>